<dbReference type="PROSITE" id="PS51194">
    <property type="entry name" value="HELICASE_CTER"/>
    <property type="match status" value="1"/>
</dbReference>
<dbReference type="Pfam" id="PF00271">
    <property type="entry name" value="Helicase_C"/>
    <property type="match status" value="1"/>
</dbReference>
<gene>
    <name evidence="7" type="ORF">GNE07_16730</name>
</gene>
<dbReference type="GO" id="GO:0008270">
    <property type="term" value="F:zinc ion binding"/>
    <property type="evidence" value="ECO:0007669"/>
    <property type="project" value="UniProtKB-KW"/>
</dbReference>
<dbReference type="InterPro" id="IPR000330">
    <property type="entry name" value="SNF2_N"/>
</dbReference>
<dbReference type="PANTHER" id="PTHR10799">
    <property type="entry name" value="SNF2/RAD54 HELICASE FAMILY"/>
    <property type="match status" value="1"/>
</dbReference>
<dbReference type="Gene3D" id="3.40.50.300">
    <property type="entry name" value="P-loop containing nucleotide triphosphate hydrolases"/>
    <property type="match status" value="1"/>
</dbReference>
<dbReference type="InterPro" id="IPR001650">
    <property type="entry name" value="Helicase_C-like"/>
</dbReference>
<dbReference type="Pfam" id="PF04434">
    <property type="entry name" value="SWIM"/>
    <property type="match status" value="1"/>
</dbReference>
<dbReference type="InterPro" id="IPR049730">
    <property type="entry name" value="SNF2/RAD54-like_C"/>
</dbReference>
<dbReference type="EMBL" id="WNME01000011">
    <property type="protein sequence ID" value="MUB64679.1"/>
    <property type="molecule type" value="Genomic_DNA"/>
</dbReference>
<evidence type="ECO:0000256" key="1">
    <source>
        <dbReference type="ARBA" id="ARBA00022801"/>
    </source>
</evidence>
<dbReference type="SMART" id="SM00487">
    <property type="entry name" value="DEXDc"/>
    <property type="match status" value="1"/>
</dbReference>
<dbReference type="GO" id="GO:0005524">
    <property type="term" value="F:ATP binding"/>
    <property type="evidence" value="ECO:0007669"/>
    <property type="project" value="InterPro"/>
</dbReference>
<name>A0AAW9WI56_9FIRM</name>
<keyword evidence="1" id="KW-0378">Hydrolase</keyword>
<keyword evidence="2" id="KW-0479">Metal-binding</keyword>
<organism evidence="7 8">
    <name type="scientific">Hungatella hathewayi</name>
    <dbReference type="NCBI Taxonomy" id="154046"/>
    <lineage>
        <taxon>Bacteria</taxon>
        <taxon>Bacillati</taxon>
        <taxon>Bacillota</taxon>
        <taxon>Clostridia</taxon>
        <taxon>Lachnospirales</taxon>
        <taxon>Lachnospiraceae</taxon>
        <taxon>Hungatella</taxon>
    </lineage>
</organism>
<dbReference type="PROSITE" id="PS50966">
    <property type="entry name" value="ZF_SWIM"/>
    <property type="match status" value="1"/>
</dbReference>
<dbReference type="PROSITE" id="PS51192">
    <property type="entry name" value="HELICASE_ATP_BIND_1"/>
    <property type="match status" value="1"/>
</dbReference>
<evidence type="ECO:0000313" key="7">
    <source>
        <dbReference type="EMBL" id="MUB64679.1"/>
    </source>
</evidence>
<keyword evidence="2" id="KW-0862">Zinc</keyword>
<evidence type="ECO:0000259" key="6">
    <source>
        <dbReference type="PROSITE" id="PS51194"/>
    </source>
</evidence>
<sequence>MIQIKAIRVESSPQSFTRGNQLYRSGMVEDLDFQKSKGRLEASAWVEGSYDNRYQVEMTYDLKRDTFTEYYCECPAYQSYDGMCKHCVAVALEMMEREAEEEEAEEEAADALAGGAAERRGSKADAASRTVSGRASASASAAASKIRQPPTDTAVKKLIFSSTMRENAHYFQPNLNGNIRLVPALHRNAEGWTVEFKIGSDHLYVLKDITAMVNALKEEKYVYYGQKLAFYHVKSAFTQESRRLADFLEDCVNQEQDFITELYMVRRSYLPTAATGRNLVLSGDKMVRFLQAVGPGVIALESRFSDLARIRIVEKDPVLGFFIAERSGGGCLLSVPKGEAFAGKSGLCVLEGDTIYLCSQEFKERMGGICSLMEPYKKQEYHINEEDLPVLCASVLPSLEEFAILKKPDSLERYLPKPCEILVYLDYVDRTLTASIYSQYGDARYNLIEGLEVKDLYRDMEKEQYTAKLAAGYFNCVDEKKQLLYIPEEDEEAQYRLLSTGIAQFQQIGEVYISDSLKRLRVLKAPKITMGIARNSGLLDITLQTERLEAGELEELLSSYRRRRKYYRLKNGDFLELEDNGLSAVAELAEGLELSAGELEAGHIRVPEYRSFYLDQVLREHEGMLEVKRSSSYKAFLRSMKNVEDSDYEVPAGLNAELRPYQKFGFRWLMTLGAMGFGGILADDMGLGKTVQAIAYLAAVKEMRETEGSDGEIRGAKAGDAEISGGAASSAVVGEAETGTAKAIAGDGRKQEASRRSLIICPASLVYNWESEIHRFAPGLTVDTVVGSAGIRKEKIKESRADILLTSYDLLKRDVEAYQETLFDTVFIDEAQNIKNHGTQAAKAVKAVSGARRFALTGTPIENALSELWSIFDFLMPGFLGGYKHFKEKYEQPVTARQDEVAAERLRRMIRPFILRRLKKEVLRELPDKLEEVVYSRMEDAQREIYEARVQKLLDSLAKQSQEEFRVGKLQILAELTHLRQLCCDPSLVYENYNGGAAKVDTCVELVKNAVEAGNKILLFSQFTSMLDIIRKRLDEEGIGYYILTGAVSKEKRSELVRAFNEDDTPVFLISLKAGGTGLNLTAASIVIHFDPWWNQAAQNQATDRAHRIGQQQVVTVYKLIMKDTLEEKILEMQEKKAGLSEEIITEGSISEVIGSRDEFLEILRGAAKESAGE</sequence>
<evidence type="ECO:0000259" key="5">
    <source>
        <dbReference type="PROSITE" id="PS51192"/>
    </source>
</evidence>
<feature type="domain" description="Helicase ATP-binding" evidence="5">
    <location>
        <begin position="670"/>
        <end position="878"/>
    </location>
</feature>
<dbReference type="Gene3D" id="3.40.50.10810">
    <property type="entry name" value="Tandem AAA-ATPase domain"/>
    <property type="match status" value="2"/>
</dbReference>
<feature type="compositionally biased region" description="Acidic residues" evidence="3">
    <location>
        <begin position="98"/>
        <end position="109"/>
    </location>
</feature>
<dbReference type="InterPro" id="IPR013663">
    <property type="entry name" value="Helicase_SWF/SNF/SWI_bac"/>
</dbReference>
<dbReference type="InterPro" id="IPR038718">
    <property type="entry name" value="SNF2-like_sf"/>
</dbReference>
<dbReference type="Pfam" id="PF00176">
    <property type="entry name" value="SNF2-rel_dom"/>
    <property type="match status" value="1"/>
</dbReference>
<dbReference type="Proteomes" id="UP000434223">
    <property type="component" value="Unassembled WGS sequence"/>
</dbReference>
<dbReference type="RefSeq" id="WP_055649607.1">
    <property type="nucleotide sequence ID" value="NZ_CZAZ01000005.1"/>
</dbReference>
<evidence type="ECO:0008006" key="9">
    <source>
        <dbReference type="Google" id="ProtNLM"/>
    </source>
</evidence>
<dbReference type="InterPro" id="IPR027417">
    <property type="entry name" value="P-loop_NTPase"/>
</dbReference>
<dbReference type="SMART" id="SM00490">
    <property type="entry name" value="HELICc"/>
    <property type="match status" value="1"/>
</dbReference>
<feature type="domain" description="Helicase C-terminal" evidence="6">
    <location>
        <begin position="999"/>
        <end position="1151"/>
    </location>
</feature>
<dbReference type="SUPFAM" id="SSF52540">
    <property type="entry name" value="P-loop containing nucleoside triphosphate hydrolases"/>
    <property type="match status" value="2"/>
</dbReference>
<proteinExistence type="predicted"/>
<dbReference type="CDD" id="cd18793">
    <property type="entry name" value="SF2_C_SNF"/>
    <property type="match status" value="1"/>
</dbReference>
<protein>
    <recommendedName>
        <fullName evidence="9">Helicase</fullName>
    </recommendedName>
</protein>
<evidence type="ECO:0000256" key="2">
    <source>
        <dbReference type="PROSITE-ProRule" id="PRU00325"/>
    </source>
</evidence>
<dbReference type="GO" id="GO:0016787">
    <property type="term" value="F:hydrolase activity"/>
    <property type="evidence" value="ECO:0007669"/>
    <property type="project" value="UniProtKB-KW"/>
</dbReference>
<dbReference type="AlphaFoldDB" id="A0AAW9WI56"/>
<evidence type="ECO:0000259" key="4">
    <source>
        <dbReference type="PROSITE" id="PS50966"/>
    </source>
</evidence>
<reference evidence="7 8" key="1">
    <citation type="submission" date="2019-09" db="EMBL/GenBank/DDBJ databases">
        <title>Draft genome sequencing of Hungatella hathewayi 123Y-2.</title>
        <authorList>
            <person name="Lv Q."/>
            <person name="Li S."/>
        </authorList>
    </citation>
    <scope>NUCLEOTIDE SEQUENCE [LARGE SCALE GENOMIC DNA]</scope>
    <source>
        <strain evidence="7 8">123Y-2</strain>
    </source>
</reference>
<dbReference type="InterPro" id="IPR014001">
    <property type="entry name" value="Helicase_ATP-bd"/>
</dbReference>
<dbReference type="CDD" id="cd18012">
    <property type="entry name" value="DEXQc_arch_SWI2_SNF2"/>
    <property type="match status" value="1"/>
</dbReference>
<evidence type="ECO:0000313" key="8">
    <source>
        <dbReference type="Proteomes" id="UP000434223"/>
    </source>
</evidence>
<comment type="caution">
    <text evidence="7">The sequence shown here is derived from an EMBL/GenBank/DDBJ whole genome shotgun (WGS) entry which is preliminary data.</text>
</comment>
<accession>A0AAW9WI56</accession>
<feature type="domain" description="SWIM-type" evidence="4">
    <location>
        <begin position="54"/>
        <end position="95"/>
    </location>
</feature>
<keyword evidence="2" id="KW-0863">Zinc-finger</keyword>
<dbReference type="Pfam" id="PF08455">
    <property type="entry name" value="SNF2_assoc"/>
    <property type="match status" value="1"/>
</dbReference>
<evidence type="ECO:0000256" key="3">
    <source>
        <dbReference type="SAM" id="MobiDB-lite"/>
    </source>
</evidence>
<feature type="region of interest" description="Disordered" evidence="3">
    <location>
        <begin position="98"/>
        <end position="131"/>
    </location>
</feature>
<dbReference type="InterPro" id="IPR007527">
    <property type="entry name" value="Znf_SWIM"/>
</dbReference>